<proteinExistence type="inferred from homology"/>
<feature type="compositionally biased region" description="Basic and acidic residues" evidence="2">
    <location>
        <begin position="50"/>
        <end position="61"/>
    </location>
</feature>
<accession>A0A1Y1V2X6</accession>
<dbReference type="PROSITE" id="PS51143">
    <property type="entry name" value="MT_A70"/>
    <property type="match status" value="1"/>
</dbReference>
<organism evidence="3 4">
    <name type="scientific">Piromyces finnis</name>
    <dbReference type="NCBI Taxonomy" id="1754191"/>
    <lineage>
        <taxon>Eukaryota</taxon>
        <taxon>Fungi</taxon>
        <taxon>Fungi incertae sedis</taxon>
        <taxon>Chytridiomycota</taxon>
        <taxon>Chytridiomycota incertae sedis</taxon>
        <taxon>Neocallimastigomycetes</taxon>
        <taxon>Neocallimastigales</taxon>
        <taxon>Neocallimastigaceae</taxon>
        <taxon>Piromyces</taxon>
    </lineage>
</organism>
<comment type="similarity">
    <text evidence="1">Belongs to the MT-A70-like family.</text>
</comment>
<evidence type="ECO:0008006" key="5">
    <source>
        <dbReference type="Google" id="ProtNLM"/>
    </source>
</evidence>
<dbReference type="Pfam" id="PF05063">
    <property type="entry name" value="MT-A70"/>
    <property type="match status" value="1"/>
</dbReference>
<dbReference type="STRING" id="1754191.A0A1Y1V2X6"/>
<reference evidence="3 4" key="2">
    <citation type="submission" date="2016-08" db="EMBL/GenBank/DDBJ databases">
        <title>Pervasive Adenine N6-methylation of Active Genes in Fungi.</title>
        <authorList>
            <consortium name="DOE Joint Genome Institute"/>
            <person name="Mondo S.J."/>
            <person name="Dannebaum R.O."/>
            <person name="Kuo R.C."/>
            <person name="Labutti K."/>
            <person name="Haridas S."/>
            <person name="Kuo A."/>
            <person name="Salamov A."/>
            <person name="Ahrendt S.R."/>
            <person name="Lipzen A."/>
            <person name="Sullivan W."/>
            <person name="Andreopoulos W.B."/>
            <person name="Clum A."/>
            <person name="Lindquist E."/>
            <person name="Daum C."/>
            <person name="Ramamoorthy G.K."/>
            <person name="Gryganskyi A."/>
            <person name="Culley D."/>
            <person name="Magnuson J.K."/>
            <person name="James T.Y."/>
            <person name="O'Malley M.A."/>
            <person name="Stajich J.E."/>
            <person name="Spatafora J.W."/>
            <person name="Visel A."/>
            <person name="Grigoriev I.V."/>
        </authorList>
    </citation>
    <scope>NUCLEOTIDE SEQUENCE [LARGE SCALE GENOMIC DNA]</scope>
    <source>
        <strain evidence="4">finn</strain>
    </source>
</reference>
<evidence type="ECO:0000313" key="4">
    <source>
        <dbReference type="Proteomes" id="UP000193719"/>
    </source>
</evidence>
<feature type="compositionally biased region" description="Low complexity" evidence="2">
    <location>
        <begin position="62"/>
        <end position="77"/>
    </location>
</feature>
<dbReference type="PANTHER" id="PTHR12829">
    <property type="entry name" value="N6-ADENOSINE-METHYLTRANSFERASE"/>
    <property type="match status" value="1"/>
</dbReference>
<dbReference type="InterPro" id="IPR029063">
    <property type="entry name" value="SAM-dependent_MTases_sf"/>
</dbReference>
<feature type="region of interest" description="Disordered" evidence="2">
    <location>
        <begin position="1"/>
        <end position="25"/>
    </location>
</feature>
<protein>
    <recommendedName>
        <fullName evidence="5">MT-A70-domain-containing protein</fullName>
    </recommendedName>
</protein>
<dbReference type="Gene3D" id="3.40.50.150">
    <property type="entry name" value="Vaccinia Virus protein VP39"/>
    <property type="match status" value="1"/>
</dbReference>
<dbReference type="InterPro" id="IPR007757">
    <property type="entry name" value="MT-A70-like"/>
</dbReference>
<dbReference type="Proteomes" id="UP000193719">
    <property type="component" value="Unassembled WGS sequence"/>
</dbReference>
<reference evidence="3 4" key="1">
    <citation type="submission" date="2016-08" db="EMBL/GenBank/DDBJ databases">
        <title>Genomes of anaerobic fungi encode conserved fungal cellulosomes for biomass hydrolysis.</title>
        <authorList>
            <consortium name="DOE Joint Genome Institute"/>
            <person name="Haitjema C.H."/>
            <person name="Gilmore S.P."/>
            <person name="Henske J.K."/>
            <person name="Solomon K.V."/>
            <person name="De Groot R."/>
            <person name="Kuo A."/>
            <person name="Mondo S.J."/>
            <person name="Salamov A.A."/>
            <person name="Labutti K."/>
            <person name="Zhao Z."/>
            <person name="Chiniquy J."/>
            <person name="Barry K."/>
            <person name="Brewer H.M."/>
            <person name="Purvine S.O."/>
            <person name="Wright A.T."/>
            <person name="Boxma B."/>
            <person name="Van Alen T."/>
            <person name="Hackstein J.H."/>
            <person name="Baker S.E."/>
            <person name="Grigoriev I.V."/>
            <person name="O'Malley M.A."/>
        </authorList>
    </citation>
    <scope>NUCLEOTIDE SEQUENCE [LARGE SCALE GENOMIC DNA]</scope>
    <source>
        <strain evidence="4">finn</strain>
    </source>
</reference>
<dbReference type="AlphaFoldDB" id="A0A1Y1V2X6"/>
<keyword evidence="4" id="KW-1185">Reference proteome</keyword>
<comment type="caution">
    <text evidence="3">The sequence shown here is derived from an EMBL/GenBank/DDBJ whole genome shotgun (WGS) entry which is preliminary data.</text>
</comment>
<evidence type="ECO:0000256" key="2">
    <source>
        <dbReference type="SAM" id="MobiDB-lite"/>
    </source>
</evidence>
<dbReference type="GO" id="GO:0008168">
    <property type="term" value="F:methyltransferase activity"/>
    <property type="evidence" value="ECO:0007669"/>
    <property type="project" value="TreeGrafter"/>
</dbReference>
<evidence type="ECO:0000256" key="1">
    <source>
        <dbReference type="PROSITE-ProRule" id="PRU00489"/>
    </source>
</evidence>
<gene>
    <name evidence="3" type="ORF">BCR36DRAFT_357230</name>
</gene>
<sequence length="421" mass="49958">MSTRSLRSRNKRKSSTNVSSSLYLGYVEDEETIESIMKKFEEMEKLKKEIAEQKEKEKNSENDNGNNENNQDTNGNEELTFTEEQYEELFKRTASFTPETLDADIAHMEDWEFYDPIDEDNEENDYWFVDDDFAWEDDEPEIKRHKRGPGSYNSSRESILNKYKIMQIQMQDRNGNYVTVKRRIASTDPSLPTYIRILPLPISRSWSKCIKPLSETKYVPTEGFRYFEDDIFNFDFSKIGNDFQAIYMDPPLLLPGEEKTPGKITIEQFGSLKISRLVKKGFLFIWCEKEYIPNLIQICDKWGFKYVENFAWIKKYINNRIVKQPYTYFNKSKITCFIFRKEGDVELRHQRNPDCEFDYIKPKIPGELTEQKPEFIYKVIETLLPQARYSPTNNKGTKLLELFGRKDHKRKGWTSIVQKSE</sequence>
<dbReference type="GO" id="GO:0036396">
    <property type="term" value="C:RNA N6-methyladenosine methyltransferase complex"/>
    <property type="evidence" value="ECO:0007669"/>
    <property type="project" value="TreeGrafter"/>
</dbReference>
<feature type="region of interest" description="Disordered" evidence="2">
    <location>
        <begin position="50"/>
        <end position="77"/>
    </location>
</feature>
<dbReference type="EMBL" id="MCFH01000036">
    <property type="protein sequence ID" value="ORX46154.1"/>
    <property type="molecule type" value="Genomic_DNA"/>
</dbReference>
<name>A0A1Y1V2X6_9FUNG</name>
<dbReference type="PANTHER" id="PTHR12829:SF8">
    <property type="entry name" value="CHROMOSOME UNDETERMINED SCAFFOLD_82, WHOLE GENOME SHOTGUN SEQUENCE"/>
    <property type="match status" value="1"/>
</dbReference>
<dbReference type="SUPFAM" id="SSF53335">
    <property type="entry name" value="S-adenosyl-L-methionine-dependent methyltransferases"/>
    <property type="match status" value="1"/>
</dbReference>
<dbReference type="GO" id="GO:0005634">
    <property type="term" value="C:nucleus"/>
    <property type="evidence" value="ECO:0007669"/>
    <property type="project" value="TreeGrafter"/>
</dbReference>
<feature type="compositionally biased region" description="Basic residues" evidence="2">
    <location>
        <begin position="1"/>
        <end position="14"/>
    </location>
</feature>
<dbReference type="OrthoDB" id="426718at2759"/>
<evidence type="ECO:0000313" key="3">
    <source>
        <dbReference type="EMBL" id="ORX46154.1"/>
    </source>
</evidence>